<dbReference type="GeneID" id="68098647"/>
<accession>A0AA88GIX0</accession>
<dbReference type="RefSeq" id="XP_044547488.1">
    <property type="nucleotide sequence ID" value="XM_044696026.1"/>
</dbReference>
<dbReference type="GO" id="GO:1990592">
    <property type="term" value="P:protein K69-linked ufmylation"/>
    <property type="evidence" value="ECO:0007669"/>
    <property type="project" value="TreeGrafter"/>
</dbReference>
<dbReference type="PANTHER" id="PTHR12921">
    <property type="entry name" value="UBIQUITIN-FOLD MODIFIER-CONJUGATING ENZYME 1"/>
    <property type="match status" value="1"/>
</dbReference>
<dbReference type="CDD" id="cd11686">
    <property type="entry name" value="UBCc_UFC1"/>
    <property type="match status" value="1"/>
</dbReference>
<dbReference type="InterPro" id="IPR016135">
    <property type="entry name" value="UBQ-conjugating_enzyme/RWD"/>
</dbReference>
<dbReference type="PANTHER" id="PTHR12921:SF0">
    <property type="entry name" value="UBIQUITIN-FOLD MODIFIER-CONJUGATING ENZYME 1"/>
    <property type="match status" value="1"/>
</dbReference>
<dbReference type="Pfam" id="PF08694">
    <property type="entry name" value="UFC1"/>
    <property type="match status" value="1"/>
</dbReference>
<comment type="similarity">
    <text evidence="1">Belongs to the ubiquitin-conjugating enzyme family. UFC1 subfamily.</text>
</comment>
<dbReference type="InterPro" id="IPR014806">
    <property type="entry name" value="Ufc1"/>
</dbReference>
<protein>
    <recommendedName>
        <fullName evidence="2">Ubiquitin-fold modifier-conjugating enzyme 1</fullName>
    </recommendedName>
</protein>
<keyword evidence="5" id="KW-1185">Reference proteome</keyword>
<evidence type="ECO:0000313" key="4">
    <source>
        <dbReference type="EMBL" id="KAG2381809.1"/>
    </source>
</evidence>
<evidence type="ECO:0000256" key="2">
    <source>
        <dbReference type="ARBA" id="ARBA00013306"/>
    </source>
</evidence>
<sequence length="170" mass="19746">MMDNDTKETLKKIPLLKEKAGPRETEDWEKRLKEEYGALIQYVKMTKENDSAWFSIQSNKSGTKWFGKCWFIHDLLKYEFKVEFEIPVTYPTTPPEFKIPELIGKTAKMYHDGRICQTLHFHPLWARNVPHFGIAHALALGLGPWLASEVPDLVSKNLIQPKDTSVEEEK</sequence>
<comment type="caution">
    <text evidence="4">The sequence shown here is derived from an EMBL/GenBank/DDBJ whole genome shotgun (WGS) entry which is preliminary data.</text>
</comment>
<dbReference type="Gene3D" id="3.10.110.10">
    <property type="entry name" value="Ubiquitin Conjugating Enzyme"/>
    <property type="match status" value="1"/>
</dbReference>
<dbReference type="GO" id="GO:0005737">
    <property type="term" value="C:cytoplasm"/>
    <property type="evidence" value="ECO:0007669"/>
    <property type="project" value="TreeGrafter"/>
</dbReference>
<dbReference type="AlphaFoldDB" id="A0AA88GIX0"/>
<dbReference type="SUPFAM" id="SSF54495">
    <property type="entry name" value="UBC-like"/>
    <property type="match status" value="1"/>
</dbReference>
<evidence type="ECO:0000256" key="1">
    <source>
        <dbReference type="ARBA" id="ARBA00008451"/>
    </source>
</evidence>
<proteinExistence type="inferred from homology"/>
<evidence type="ECO:0000256" key="3">
    <source>
        <dbReference type="ARBA" id="ARBA00022786"/>
    </source>
</evidence>
<organism evidence="4 5">
    <name type="scientific">Naegleria lovaniensis</name>
    <name type="common">Amoeba</name>
    <dbReference type="NCBI Taxonomy" id="51637"/>
    <lineage>
        <taxon>Eukaryota</taxon>
        <taxon>Discoba</taxon>
        <taxon>Heterolobosea</taxon>
        <taxon>Tetramitia</taxon>
        <taxon>Eutetramitia</taxon>
        <taxon>Vahlkampfiidae</taxon>
        <taxon>Naegleria</taxon>
    </lineage>
</organism>
<name>A0AA88GIX0_NAELO</name>
<gene>
    <name evidence="4" type="ORF">C9374_006193</name>
</gene>
<keyword evidence="3" id="KW-0833">Ubl conjugation pathway</keyword>
<dbReference type="GO" id="GO:0061657">
    <property type="term" value="F:UFM1 conjugating enzyme activity"/>
    <property type="evidence" value="ECO:0007669"/>
    <property type="project" value="InterPro"/>
</dbReference>
<evidence type="ECO:0000313" key="5">
    <source>
        <dbReference type="Proteomes" id="UP000816034"/>
    </source>
</evidence>
<dbReference type="Proteomes" id="UP000816034">
    <property type="component" value="Unassembled WGS sequence"/>
</dbReference>
<reference evidence="4 5" key="1">
    <citation type="journal article" date="2018" name="BMC Genomics">
        <title>The genome of Naegleria lovaniensis, the basis for a comparative approach to unravel pathogenicity factors of the human pathogenic amoeba N. fowleri.</title>
        <authorList>
            <person name="Liechti N."/>
            <person name="Schurch N."/>
            <person name="Bruggmann R."/>
            <person name="Wittwer M."/>
        </authorList>
    </citation>
    <scope>NUCLEOTIDE SEQUENCE [LARGE SCALE GENOMIC DNA]</scope>
    <source>
        <strain evidence="4 5">ATCC 30569</strain>
    </source>
</reference>
<dbReference type="EMBL" id="PYSW02000026">
    <property type="protein sequence ID" value="KAG2381809.1"/>
    <property type="molecule type" value="Genomic_DNA"/>
</dbReference>